<dbReference type="PANTHER" id="PTHR30506">
    <property type="entry name" value="INNER MEMBRANE PROTEIN"/>
    <property type="match status" value="1"/>
</dbReference>
<sequence length="224" mass="24499">MTENLLHLLQVMGTTLRLPVSFVVIEFIGTMAFAISGIRLASAKQFDWFGAYIVGTATAVGGGTIRDIMLGIPPFWMTNPVYIICCGLSLLYVILFGKKIIRQQSTWFIFDTIGLALFNITGLEKTLNMGYPVWTAVIMGCVTGAAGGVIRDILINEVPLVFRKDIYAMACIAGGIVYIIGYSVGLQAEVNAILSAIIVISIRTLAVKYHWQLPILKGEDDKEE</sequence>
<evidence type="ECO:0000259" key="8">
    <source>
        <dbReference type="Pfam" id="PF03458"/>
    </source>
</evidence>
<feature type="transmembrane region" description="Helical" evidence="7">
    <location>
        <begin position="48"/>
        <end position="69"/>
    </location>
</feature>
<dbReference type="PANTHER" id="PTHR30506:SF3">
    <property type="entry name" value="UPF0126 INNER MEMBRANE PROTEIN YADS-RELATED"/>
    <property type="match status" value="1"/>
</dbReference>
<keyword evidence="4 7" id="KW-0812">Transmembrane</keyword>
<feature type="transmembrane region" description="Helical" evidence="7">
    <location>
        <begin position="190"/>
        <end position="207"/>
    </location>
</feature>
<dbReference type="Pfam" id="PF03458">
    <property type="entry name" value="Gly_transporter"/>
    <property type="match status" value="2"/>
</dbReference>
<evidence type="ECO:0000256" key="3">
    <source>
        <dbReference type="ARBA" id="ARBA00022475"/>
    </source>
</evidence>
<comment type="subcellular location">
    <subcellularLocation>
        <location evidence="1">Cell membrane</location>
        <topology evidence="1">Multi-pass membrane protein</topology>
    </subcellularLocation>
</comment>
<evidence type="ECO:0000256" key="6">
    <source>
        <dbReference type="ARBA" id="ARBA00023136"/>
    </source>
</evidence>
<evidence type="ECO:0000256" key="1">
    <source>
        <dbReference type="ARBA" id="ARBA00004651"/>
    </source>
</evidence>
<feature type="transmembrane region" description="Helical" evidence="7">
    <location>
        <begin position="75"/>
        <end position="95"/>
    </location>
</feature>
<feature type="transmembrane region" description="Helical" evidence="7">
    <location>
        <begin position="166"/>
        <end position="184"/>
    </location>
</feature>
<feature type="transmembrane region" description="Helical" evidence="7">
    <location>
        <begin position="133"/>
        <end position="154"/>
    </location>
</feature>
<feature type="transmembrane region" description="Helical" evidence="7">
    <location>
        <begin position="107"/>
        <end position="127"/>
    </location>
</feature>
<evidence type="ECO:0000313" key="9">
    <source>
        <dbReference type="EMBL" id="VYT85929.1"/>
    </source>
</evidence>
<proteinExistence type="inferred from homology"/>
<organism evidence="9">
    <name type="scientific">Paraprevotella clara</name>
    <dbReference type="NCBI Taxonomy" id="454154"/>
    <lineage>
        <taxon>Bacteria</taxon>
        <taxon>Pseudomonadati</taxon>
        <taxon>Bacteroidota</taxon>
        <taxon>Bacteroidia</taxon>
        <taxon>Bacteroidales</taxon>
        <taxon>Prevotellaceae</taxon>
        <taxon>Paraprevotella</taxon>
    </lineage>
</organism>
<comment type="similarity">
    <text evidence="2">Belongs to the UPF0126 family.</text>
</comment>
<dbReference type="GO" id="GO:0005886">
    <property type="term" value="C:plasma membrane"/>
    <property type="evidence" value="ECO:0007669"/>
    <property type="project" value="UniProtKB-SubCell"/>
</dbReference>
<dbReference type="AlphaFoldDB" id="A0A6N3A1Y1"/>
<evidence type="ECO:0000256" key="4">
    <source>
        <dbReference type="ARBA" id="ARBA00022692"/>
    </source>
</evidence>
<accession>A0A6N3A1Y1</accession>
<feature type="transmembrane region" description="Helical" evidence="7">
    <location>
        <begin position="20"/>
        <end position="41"/>
    </location>
</feature>
<gene>
    <name evidence="9" type="ORF">PCLFYP37_01312</name>
</gene>
<keyword evidence="6 7" id="KW-0472">Membrane</keyword>
<reference evidence="9" key="1">
    <citation type="submission" date="2019-11" db="EMBL/GenBank/DDBJ databases">
        <authorList>
            <person name="Feng L."/>
        </authorList>
    </citation>
    <scope>NUCLEOTIDE SEQUENCE</scope>
    <source>
        <strain evidence="9">PclaraLFYP37</strain>
    </source>
</reference>
<keyword evidence="3" id="KW-1003">Cell membrane</keyword>
<evidence type="ECO:0000256" key="2">
    <source>
        <dbReference type="ARBA" id="ARBA00008193"/>
    </source>
</evidence>
<evidence type="ECO:0000256" key="5">
    <source>
        <dbReference type="ARBA" id="ARBA00022989"/>
    </source>
</evidence>
<name>A0A6N3A1Y1_9BACT</name>
<protein>
    <recommendedName>
        <fullName evidence="8">Glycine transporter domain-containing protein</fullName>
    </recommendedName>
</protein>
<dbReference type="EMBL" id="CACRUT010000008">
    <property type="protein sequence ID" value="VYT85929.1"/>
    <property type="molecule type" value="Genomic_DNA"/>
</dbReference>
<keyword evidence="5 7" id="KW-1133">Transmembrane helix</keyword>
<feature type="domain" description="Glycine transporter" evidence="8">
    <location>
        <begin position="24"/>
        <end position="96"/>
    </location>
</feature>
<feature type="domain" description="Glycine transporter" evidence="8">
    <location>
        <begin position="109"/>
        <end position="181"/>
    </location>
</feature>
<evidence type="ECO:0000256" key="7">
    <source>
        <dbReference type="SAM" id="Phobius"/>
    </source>
</evidence>
<dbReference type="InterPro" id="IPR005115">
    <property type="entry name" value="Gly_transporter"/>
</dbReference>